<proteinExistence type="inferred from homology"/>
<dbReference type="Pfam" id="PF00294">
    <property type="entry name" value="PfkB"/>
    <property type="match status" value="1"/>
</dbReference>
<evidence type="ECO:0000313" key="5">
    <source>
        <dbReference type="EMBL" id="GIT94660.1"/>
    </source>
</evidence>
<dbReference type="EMBL" id="BPFH01000002">
    <property type="protein sequence ID" value="GIT94660.1"/>
    <property type="molecule type" value="Genomic_DNA"/>
</dbReference>
<dbReference type="InterPro" id="IPR050306">
    <property type="entry name" value="PfkB_Carbo_kinase"/>
</dbReference>
<evidence type="ECO:0000313" key="6">
    <source>
        <dbReference type="Proteomes" id="UP000786693"/>
    </source>
</evidence>
<dbReference type="RefSeq" id="WP_220748180.1">
    <property type="nucleotide sequence ID" value="NZ_BPFH01000002.1"/>
</dbReference>
<dbReference type="PROSITE" id="PS00584">
    <property type="entry name" value="PFKB_KINASES_2"/>
    <property type="match status" value="1"/>
</dbReference>
<evidence type="ECO:0000256" key="3">
    <source>
        <dbReference type="ARBA" id="ARBA00022777"/>
    </source>
</evidence>
<comment type="similarity">
    <text evidence="1">Belongs to the carbohydrate kinase PfkB family.</text>
</comment>
<dbReference type="PANTHER" id="PTHR43085">
    <property type="entry name" value="HEXOKINASE FAMILY MEMBER"/>
    <property type="match status" value="1"/>
</dbReference>
<dbReference type="SUPFAM" id="SSF53613">
    <property type="entry name" value="Ribokinase-like"/>
    <property type="match status" value="1"/>
</dbReference>
<sequence length="293" mass="30346">MTLNGLMCIGEVMGELRRSAEGFALGFAGDTYNTAVYARRTTPQLRVDYATAIGEDPLSDGLLLAAKAEGIGTGLIHRTPERQIGLYSVTTDPKGERSFHYWRAASAARAMVPQVAASLAQSDHAILFLSGITLAILSPEDRATLIEALAAAPGRVAFDSNYRAALWEDVETAADCVAAIWRVTDIALPSLEDMQVLFGDDEGSALARLAAAGCRTGALKRGEAGPLALDGTAPGGCPPAPKVVDTTSAGDSFNGAYLATLLSGGTEQDALRAGHGMAAKVVQYPGAIIPAGV</sequence>
<dbReference type="InterPro" id="IPR029056">
    <property type="entry name" value="Ribokinase-like"/>
</dbReference>
<organism evidence="5 6">
    <name type="scientific">Jannaschia pagri</name>
    <dbReference type="NCBI Taxonomy" id="2829797"/>
    <lineage>
        <taxon>Bacteria</taxon>
        <taxon>Pseudomonadati</taxon>
        <taxon>Pseudomonadota</taxon>
        <taxon>Alphaproteobacteria</taxon>
        <taxon>Rhodobacterales</taxon>
        <taxon>Roseobacteraceae</taxon>
        <taxon>Jannaschia</taxon>
    </lineage>
</organism>
<dbReference type="Proteomes" id="UP000786693">
    <property type="component" value="Unassembled WGS sequence"/>
</dbReference>
<dbReference type="InterPro" id="IPR002173">
    <property type="entry name" value="Carboh/pur_kinase_PfkB_CS"/>
</dbReference>
<dbReference type="PANTHER" id="PTHR43085:SF15">
    <property type="entry name" value="2-DEHYDRO-3-DEOXYGLUCONOKINASE"/>
    <property type="match status" value="1"/>
</dbReference>
<protein>
    <submittedName>
        <fullName evidence="5">2-dehydro-3-deoxygluconokinase</fullName>
    </submittedName>
</protein>
<comment type="caution">
    <text evidence="5">The sequence shown here is derived from an EMBL/GenBank/DDBJ whole genome shotgun (WGS) entry which is preliminary data.</text>
</comment>
<reference evidence="5 6" key="1">
    <citation type="submission" date="2021-05" db="EMBL/GenBank/DDBJ databases">
        <title>Bacteria Genome sequencing.</title>
        <authorList>
            <person name="Takabe Y."/>
            <person name="Nakajima Y."/>
            <person name="Suzuki S."/>
            <person name="Shiozaki T."/>
        </authorList>
    </citation>
    <scope>NUCLEOTIDE SEQUENCE [LARGE SCALE GENOMIC DNA]</scope>
    <source>
        <strain evidence="5 6">AI_62</strain>
    </source>
</reference>
<dbReference type="Gene3D" id="3.40.1190.20">
    <property type="match status" value="1"/>
</dbReference>
<evidence type="ECO:0000259" key="4">
    <source>
        <dbReference type="Pfam" id="PF00294"/>
    </source>
</evidence>
<evidence type="ECO:0000256" key="2">
    <source>
        <dbReference type="ARBA" id="ARBA00022679"/>
    </source>
</evidence>
<keyword evidence="6" id="KW-1185">Reference proteome</keyword>
<keyword evidence="2" id="KW-0808">Transferase</keyword>
<dbReference type="InterPro" id="IPR011611">
    <property type="entry name" value="PfkB_dom"/>
</dbReference>
<evidence type="ECO:0000256" key="1">
    <source>
        <dbReference type="ARBA" id="ARBA00010688"/>
    </source>
</evidence>
<name>A0ABQ4NJQ8_9RHOB</name>
<dbReference type="CDD" id="cd01166">
    <property type="entry name" value="KdgK"/>
    <property type="match status" value="1"/>
</dbReference>
<accession>A0ABQ4NJQ8</accession>
<gene>
    <name evidence="5" type="primary">kdgK</name>
    <name evidence="5" type="ORF">JANAI62_12830</name>
</gene>
<keyword evidence="3" id="KW-0418">Kinase</keyword>
<feature type="domain" description="Carbohydrate kinase PfkB" evidence="4">
    <location>
        <begin position="6"/>
        <end position="290"/>
    </location>
</feature>